<proteinExistence type="predicted"/>
<dbReference type="GeneID" id="54453820"/>
<evidence type="ECO:0000313" key="2">
    <source>
        <dbReference type="Proteomes" id="UP000504636"/>
    </source>
</evidence>
<sequence>MALQRGRARTACAYVATRRTLRCCKVSFWTRKLWEDSQRSKRFEITFTLPSVEFREKYQALLLFLFLSPVCSVANSGNNYSFHHRIHSPSSLWLNEV</sequence>
<reference evidence="3" key="2">
    <citation type="submission" date="2020-04" db="EMBL/GenBank/DDBJ databases">
        <authorList>
            <consortium name="NCBI Genome Project"/>
        </authorList>
    </citation>
    <scope>NUCLEOTIDE SEQUENCE</scope>
    <source>
        <strain evidence="3">CBS 304.34</strain>
    </source>
</reference>
<dbReference type="EMBL" id="MU003717">
    <property type="protein sequence ID" value="KAF2803582.1"/>
    <property type="molecule type" value="Genomic_DNA"/>
</dbReference>
<gene>
    <name evidence="1 3" type="ORF">BDZ99DRAFT_167188</name>
</gene>
<evidence type="ECO:0000313" key="1">
    <source>
        <dbReference type="EMBL" id="KAF2803582.1"/>
    </source>
</evidence>
<reference evidence="1 3" key="1">
    <citation type="journal article" date="2020" name="Stud. Mycol.">
        <title>101 Dothideomycetes genomes: a test case for predicting lifestyles and emergence of pathogens.</title>
        <authorList>
            <person name="Haridas S."/>
            <person name="Albert R."/>
            <person name="Binder M."/>
            <person name="Bloem J."/>
            <person name="Labutti K."/>
            <person name="Salamov A."/>
            <person name="Andreopoulos B."/>
            <person name="Baker S."/>
            <person name="Barry K."/>
            <person name="Bills G."/>
            <person name="Bluhm B."/>
            <person name="Cannon C."/>
            <person name="Castanera R."/>
            <person name="Culley D."/>
            <person name="Daum C."/>
            <person name="Ezra D."/>
            <person name="Gonzalez J."/>
            <person name="Henrissat B."/>
            <person name="Kuo A."/>
            <person name="Liang C."/>
            <person name="Lipzen A."/>
            <person name="Lutzoni F."/>
            <person name="Magnuson J."/>
            <person name="Mondo S."/>
            <person name="Nolan M."/>
            <person name="Ohm R."/>
            <person name="Pangilinan J."/>
            <person name="Park H.-J."/>
            <person name="Ramirez L."/>
            <person name="Alfaro M."/>
            <person name="Sun H."/>
            <person name="Tritt A."/>
            <person name="Yoshinaga Y."/>
            <person name="Zwiers L.-H."/>
            <person name="Turgeon B."/>
            <person name="Goodwin S."/>
            <person name="Spatafora J."/>
            <person name="Crous P."/>
            <person name="Grigoriev I."/>
        </authorList>
    </citation>
    <scope>NUCLEOTIDE SEQUENCE</scope>
    <source>
        <strain evidence="1 3">CBS 304.34</strain>
    </source>
</reference>
<reference evidence="3" key="3">
    <citation type="submission" date="2025-04" db="UniProtKB">
        <authorList>
            <consortium name="RefSeq"/>
        </authorList>
    </citation>
    <scope>IDENTIFICATION</scope>
    <source>
        <strain evidence="3">CBS 304.34</strain>
    </source>
</reference>
<evidence type="ECO:0000313" key="3">
    <source>
        <dbReference type="RefSeq" id="XP_033570546.1"/>
    </source>
</evidence>
<organism evidence="1">
    <name type="scientific">Mytilinidion resinicola</name>
    <dbReference type="NCBI Taxonomy" id="574789"/>
    <lineage>
        <taxon>Eukaryota</taxon>
        <taxon>Fungi</taxon>
        <taxon>Dikarya</taxon>
        <taxon>Ascomycota</taxon>
        <taxon>Pezizomycotina</taxon>
        <taxon>Dothideomycetes</taxon>
        <taxon>Pleosporomycetidae</taxon>
        <taxon>Mytilinidiales</taxon>
        <taxon>Mytilinidiaceae</taxon>
        <taxon>Mytilinidion</taxon>
    </lineage>
</organism>
<keyword evidence="2" id="KW-1185">Reference proteome</keyword>
<dbReference type="AlphaFoldDB" id="A0A6A6Y469"/>
<dbReference type="Proteomes" id="UP000504636">
    <property type="component" value="Unplaced"/>
</dbReference>
<dbReference type="RefSeq" id="XP_033570546.1">
    <property type="nucleotide sequence ID" value="XM_033712927.1"/>
</dbReference>
<protein>
    <submittedName>
        <fullName evidence="1 3">Uncharacterized protein</fullName>
    </submittedName>
</protein>
<name>A0A6A6Y469_9PEZI</name>
<accession>A0A6A6Y469</accession>